<dbReference type="Pfam" id="PF24178">
    <property type="entry name" value="Subterisin"/>
    <property type="match status" value="1"/>
</dbReference>
<dbReference type="OrthoDB" id="7585678at2"/>
<dbReference type="InterPro" id="IPR049805">
    <property type="entry name" value="Lasso_benenodin"/>
</dbReference>
<dbReference type="Proteomes" id="UP000309138">
    <property type="component" value="Unassembled WGS sequence"/>
</dbReference>
<dbReference type="RefSeq" id="WP_136943427.1">
    <property type="nucleotide sequence ID" value="NZ_SWKR01000002.1"/>
</dbReference>
<keyword evidence="2" id="KW-1185">Reference proteome</keyword>
<sequence length="43" mass="4546">MERTNEDAVELIDLGAASVETQGADFGKIDGVQLQQLPGLSDN</sequence>
<proteinExistence type="predicted"/>
<name>A0A4U1L5K3_9SPHN</name>
<reference evidence="1 2" key="1">
    <citation type="submission" date="2019-04" db="EMBL/GenBank/DDBJ databases">
        <authorList>
            <person name="Yang Y."/>
            <person name="Wei D."/>
        </authorList>
    </citation>
    <scope>NUCLEOTIDE SEQUENCE [LARGE SCALE GENOMIC DNA]</scope>
    <source>
        <strain evidence="1 2">L-1-4w-11</strain>
    </source>
</reference>
<dbReference type="NCBIfam" id="NF033522">
    <property type="entry name" value="lasso_benenodin"/>
    <property type="match status" value="1"/>
</dbReference>
<evidence type="ECO:0000313" key="1">
    <source>
        <dbReference type="EMBL" id="TKD51486.1"/>
    </source>
</evidence>
<comment type="caution">
    <text evidence="1">The sequence shown here is derived from an EMBL/GenBank/DDBJ whole genome shotgun (WGS) entry which is preliminary data.</text>
</comment>
<gene>
    <name evidence="1" type="ORF">FBR43_12525</name>
</gene>
<organism evidence="1 2">
    <name type="scientific">Sphingomonas baiyangensis</name>
    <dbReference type="NCBI Taxonomy" id="2572576"/>
    <lineage>
        <taxon>Bacteria</taxon>
        <taxon>Pseudomonadati</taxon>
        <taxon>Pseudomonadota</taxon>
        <taxon>Alphaproteobacteria</taxon>
        <taxon>Sphingomonadales</taxon>
        <taxon>Sphingomonadaceae</taxon>
        <taxon>Sphingomonas</taxon>
    </lineage>
</organism>
<dbReference type="EMBL" id="SWKR01000002">
    <property type="protein sequence ID" value="TKD51486.1"/>
    <property type="molecule type" value="Genomic_DNA"/>
</dbReference>
<dbReference type="AlphaFoldDB" id="A0A4U1L5K3"/>
<accession>A0A4U1L5K3</accession>
<evidence type="ECO:0000313" key="2">
    <source>
        <dbReference type="Proteomes" id="UP000309138"/>
    </source>
</evidence>
<protein>
    <submittedName>
        <fullName evidence="1">Benenodin family lasso peptide</fullName>
    </submittedName>
</protein>